<organism evidence="1 2">
    <name type="scientific">Halosquirtibacter laminarini</name>
    <dbReference type="NCBI Taxonomy" id="3374600"/>
    <lineage>
        <taxon>Bacteria</taxon>
        <taxon>Pseudomonadati</taxon>
        <taxon>Bacteroidota</taxon>
        <taxon>Bacteroidia</taxon>
        <taxon>Marinilabiliales</taxon>
        <taxon>Prolixibacteraceae</taxon>
        <taxon>Halosquirtibacter</taxon>
    </lineage>
</organism>
<name>A0AC61NID3_9BACT</name>
<evidence type="ECO:0000313" key="2">
    <source>
        <dbReference type="Proteomes" id="UP000826212"/>
    </source>
</evidence>
<proteinExistence type="predicted"/>
<protein>
    <submittedName>
        <fullName evidence="1">Uncharacterized protein</fullName>
    </submittedName>
</protein>
<evidence type="ECO:0000313" key="1">
    <source>
        <dbReference type="EMBL" id="QZE15483.1"/>
    </source>
</evidence>
<dbReference type="EMBL" id="CP081303">
    <property type="protein sequence ID" value="QZE15483.1"/>
    <property type="molecule type" value="Genomic_DNA"/>
</dbReference>
<accession>A0AC61NID3</accession>
<reference evidence="1" key="1">
    <citation type="submission" date="2021-08" db="EMBL/GenBank/DDBJ databases">
        <title>Novel anaerobic bacterium isolated from sea squirt in East Sea, Republic of Korea.</title>
        <authorList>
            <person name="Nguyen T.H."/>
            <person name="Li Z."/>
            <person name="Lee Y.-J."/>
            <person name="Ko J."/>
            <person name="Kim S.-G."/>
        </authorList>
    </citation>
    <scope>NUCLEOTIDE SEQUENCE</scope>
    <source>
        <strain evidence="1">KCTC 25031</strain>
    </source>
</reference>
<keyword evidence="2" id="KW-1185">Reference proteome</keyword>
<dbReference type="Proteomes" id="UP000826212">
    <property type="component" value="Chromosome"/>
</dbReference>
<gene>
    <name evidence="1" type="ORF">K4L44_06535</name>
</gene>
<sequence>MFHRYQKQIVNSNESRIKTIHNLFVRFIVVCVFVVLVAYFLLFRFRKLAFTLVVCLTLKMAFNEYTHRRGISFHSVATSYVGLVERSFEENDHFVKDLNDELVLNIESDVLSSMDYDKSKVKQYANEISTKYFIENNDSLFKEYGHIVRYLSVFKCINSSWKYVSDPEEEEFFAKASQSMITLAGDCDDHTILMCSCIKAIGGKTRAVLIKGHIFPVVRVANDKYEFERHIKPVLIELFGNSPDEDYGVIENNDGLWLNFDYTKKTPGGPFLSEEVIKVIKI</sequence>